<sequence>MNIKHLSLGVDLDAAHFGELRALNPDVQDTVRVGDGDRLVQSVVGELEAPVEVTDLALTDVDVEVVAEFLVKLVLGAGAANDEFSQSTFYGDIVVAETGQFHQNNNLVSVSVKEGVNGRVEGNRGFQFLGSWDLQDGVLRNNG</sequence>
<dbReference type="Proteomes" id="UP000236319">
    <property type="component" value="Unassembled WGS sequence"/>
</dbReference>
<reference evidence="1 2" key="1">
    <citation type="journal article" date="2017" name="BMC Genomics">
        <title>Whole-genome assembly of Babesia ovata and comparative genomics between closely related pathogens.</title>
        <authorList>
            <person name="Yamagishi J."/>
            <person name="Asada M."/>
            <person name="Hakimi H."/>
            <person name="Tanaka T.Q."/>
            <person name="Sugimoto C."/>
            <person name="Kawazu S."/>
        </authorList>
    </citation>
    <scope>NUCLEOTIDE SEQUENCE [LARGE SCALE GENOMIC DNA]</scope>
    <source>
        <strain evidence="1 2">Miyake</strain>
    </source>
</reference>
<comment type="caution">
    <text evidence="1">The sequence shown here is derived from an EMBL/GenBank/DDBJ whole genome shotgun (WGS) entry which is preliminary data.</text>
</comment>
<keyword evidence="2" id="KW-1185">Reference proteome</keyword>
<dbReference type="EMBL" id="BDSA01000003">
    <property type="protein sequence ID" value="GBE61513.1"/>
    <property type="molecule type" value="Genomic_DNA"/>
</dbReference>
<dbReference type="GO" id="GO:0016787">
    <property type="term" value="F:hydrolase activity"/>
    <property type="evidence" value="ECO:0007669"/>
    <property type="project" value="UniProtKB-KW"/>
</dbReference>
<accession>A0A2H6KEU0</accession>
<name>A0A2H6KEU0_9APIC</name>
<dbReference type="AlphaFoldDB" id="A0A2H6KEU0"/>
<dbReference type="VEuPathDB" id="PiroplasmaDB:BOVATA_030060"/>
<keyword evidence="1" id="KW-0378">Hydrolase</keyword>
<dbReference type="GeneID" id="39875283"/>
<gene>
    <name evidence="1" type="ORF">BOVATA_030060</name>
</gene>
<proteinExistence type="predicted"/>
<organism evidence="1 2">
    <name type="scientific">Babesia ovata</name>
    <dbReference type="NCBI Taxonomy" id="189622"/>
    <lineage>
        <taxon>Eukaryota</taxon>
        <taxon>Sar</taxon>
        <taxon>Alveolata</taxon>
        <taxon>Apicomplexa</taxon>
        <taxon>Aconoidasida</taxon>
        <taxon>Piroplasmida</taxon>
        <taxon>Babesiidae</taxon>
        <taxon>Babesia</taxon>
    </lineage>
</organism>
<evidence type="ECO:0000313" key="2">
    <source>
        <dbReference type="Proteomes" id="UP000236319"/>
    </source>
</evidence>
<dbReference type="RefSeq" id="XP_028867756.1">
    <property type="nucleotide sequence ID" value="XM_029011923.1"/>
</dbReference>
<evidence type="ECO:0000313" key="1">
    <source>
        <dbReference type="EMBL" id="GBE61513.1"/>
    </source>
</evidence>
<protein>
    <submittedName>
        <fullName evidence="1">Deoxyuridine 5-triphosphate nucleotidohydrolase, putative</fullName>
    </submittedName>
</protein>